<evidence type="ECO:0000313" key="1">
    <source>
        <dbReference type="EMBL" id="MPC31974.1"/>
    </source>
</evidence>
<dbReference type="AlphaFoldDB" id="A0A5B7EHF9"/>
<evidence type="ECO:0000313" key="2">
    <source>
        <dbReference type="Proteomes" id="UP000324222"/>
    </source>
</evidence>
<dbReference type="Proteomes" id="UP000324222">
    <property type="component" value="Unassembled WGS sequence"/>
</dbReference>
<sequence>MLAQEGCEPFGGGGWTLHYVPVGCKATLHCCSDTAQATFWQATNSPCLAYGQASVSYTILKVLLRD</sequence>
<gene>
    <name evidence="1" type="ORF">E2C01_025275</name>
</gene>
<accession>A0A5B7EHF9</accession>
<comment type="caution">
    <text evidence="1">The sequence shown here is derived from an EMBL/GenBank/DDBJ whole genome shotgun (WGS) entry which is preliminary data.</text>
</comment>
<dbReference type="EMBL" id="VSRR010002538">
    <property type="protein sequence ID" value="MPC31974.1"/>
    <property type="molecule type" value="Genomic_DNA"/>
</dbReference>
<keyword evidence="2" id="KW-1185">Reference proteome</keyword>
<protein>
    <submittedName>
        <fullName evidence="1">Uncharacterized protein</fullName>
    </submittedName>
</protein>
<reference evidence="1 2" key="1">
    <citation type="submission" date="2019-05" db="EMBL/GenBank/DDBJ databases">
        <title>Another draft genome of Portunus trituberculatus and its Hox gene families provides insights of decapod evolution.</title>
        <authorList>
            <person name="Jeong J.-H."/>
            <person name="Song I."/>
            <person name="Kim S."/>
            <person name="Choi T."/>
            <person name="Kim D."/>
            <person name="Ryu S."/>
            <person name="Kim W."/>
        </authorList>
    </citation>
    <scope>NUCLEOTIDE SEQUENCE [LARGE SCALE GENOMIC DNA]</scope>
    <source>
        <tissue evidence="1">Muscle</tissue>
    </source>
</reference>
<proteinExistence type="predicted"/>
<organism evidence="1 2">
    <name type="scientific">Portunus trituberculatus</name>
    <name type="common">Swimming crab</name>
    <name type="synonym">Neptunus trituberculatus</name>
    <dbReference type="NCBI Taxonomy" id="210409"/>
    <lineage>
        <taxon>Eukaryota</taxon>
        <taxon>Metazoa</taxon>
        <taxon>Ecdysozoa</taxon>
        <taxon>Arthropoda</taxon>
        <taxon>Crustacea</taxon>
        <taxon>Multicrustacea</taxon>
        <taxon>Malacostraca</taxon>
        <taxon>Eumalacostraca</taxon>
        <taxon>Eucarida</taxon>
        <taxon>Decapoda</taxon>
        <taxon>Pleocyemata</taxon>
        <taxon>Brachyura</taxon>
        <taxon>Eubrachyura</taxon>
        <taxon>Portunoidea</taxon>
        <taxon>Portunidae</taxon>
        <taxon>Portuninae</taxon>
        <taxon>Portunus</taxon>
    </lineage>
</organism>
<name>A0A5B7EHF9_PORTR</name>